<feature type="active site" evidence="5">
    <location>
        <position position="105"/>
    </location>
</feature>
<dbReference type="InterPro" id="IPR027475">
    <property type="entry name" value="Asparaginase/glutaminase_AS2"/>
</dbReference>
<dbReference type="Proteomes" id="UP000218677">
    <property type="component" value="Unassembled WGS sequence"/>
</dbReference>
<feature type="binding site" evidence="3">
    <location>
        <begin position="105"/>
        <end position="106"/>
    </location>
    <ligand>
        <name>substrate</name>
    </ligand>
</feature>
<feature type="active site" description="O-isoaspartyl threonine intermediate" evidence="2">
    <location>
        <position position="25"/>
    </location>
</feature>
<dbReference type="PROSITE" id="PS00144">
    <property type="entry name" value="ASN_GLN_ASE_1"/>
    <property type="match status" value="1"/>
</dbReference>
<protein>
    <submittedName>
        <fullName evidence="8">L-asparaginase 1</fullName>
    </submittedName>
</protein>
<dbReference type="PIRSF" id="PIRSF001220">
    <property type="entry name" value="L-ASNase_gatD"/>
    <property type="match status" value="1"/>
</dbReference>
<dbReference type="InterPro" id="IPR027474">
    <property type="entry name" value="L-asparaginase_N"/>
</dbReference>
<evidence type="ECO:0000259" key="6">
    <source>
        <dbReference type="Pfam" id="PF00710"/>
    </source>
</evidence>
<dbReference type="PRINTS" id="PR00139">
    <property type="entry name" value="ASNGLNASE"/>
</dbReference>
<comment type="caution">
    <text evidence="8">The sequence shown here is derived from an EMBL/GenBank/DDBJ whole genome shotgun (WGS) entry which is preliminary data.</text>
</comment>
<evidence type="ECO:0000256" key="3">
    <source>
        <dbReference type="PIRSR" id="PIRSR001220-2"/>
    </source>
</evidence>
<dbReference type="PANTHER" id="PTHR11707:SF28">
    <property type="entry name" value="60 KDA LYSOPHOSPHOLIPASE"/>
    <property type="match status" value="1"/>
</dbReference>
<evidence type="ECO:0000313" key="8">
    <source>
        <dbReference type="EMBL" id="PCF94848.1"/>
    </source>
</evidence>
<dbReference type="EMBL" id="NWUX01000014">
    <property type="protein sequence ID" value="PCF94848.1"/>
    <property type="molecule type" value="Genomic_DNA"/>
</dbReference>
<dbReference type="CDD" id="cd08963">
    <property type="entry name" value="L-asparaginase_I"/>
    <property type="match status" value="1"/>
</dbReference>
<dbReference type="GO" id="GO:0004067">
    <property type="term" value="F:asparaginase activity"/>
    <property type="evidence" value="ECO:0007669"/>
    <property type="project" value="UniProtKB-UniRule"/>
</dbReference>
<evidence type="ECO:0000256" key="5">
    <source>
        <dbReference type="PROSITE-ProRule" id="PRU10100"/>
    </source>
</evidence>
<dbReference type="PIRSF" id="PIRSF500176">
    <property type="entry name" value="L_ASNase"/>
    <property type="match status" value="1"/>
</dbReference>
<dbReference type="FunFam" id="3.40.50.1170:FF:000001">
    <property type="entry name" value="L-asparaginase 2"/>
    <property type="match status" value="1"/>
</dbReference>
<dbReference type="InterPro" id="IPR040919">
    <property type="entry name" value="Asparaginase_C"/>
</dbReference>
<organism evidence="8 9">
    <name type="scientific">Vreelandella nigrificans</name>
    <dbReference type="NCBI Taxonomy" id="2042704"/>
    <lineage>
        <taxon>Bacteria</taxon>
        <taxon>Pseudomonadati</taxon>
        <taxon>Pseudomonadota</taxon>
        <taxon>Gammaproteobacteria</taxon>
        <taxon>Oceanospirillales</taxon>
        <taxon>Halomonadaceae</taxon>
        <taxon>Vreelandella</taxon>
    </lineage>
</organism>
<gene>
    <name evidence="8" type="ORF">CPA45_14610</name>
</gene>
<feature type="domain" description="L-asparaginase N-terminal" evidence="6">
    <location>
        <begin position="16"/>
        <end position="204"/>
    </location>
</feature>
<keyword evidence="9" id="KW-1185">Reference proteome</keyword>
<sequence>MSSILPSASTAPAQERLLVIYTGGTIGMLQQANGLTPGGNFTNRLQQALSKLSLAQQQAIPAYDVMSYDSLIDSSAATPLNWQQLAKDIASNLTAYCGFVIIHGTDTLSWTAASLAYQLQGLDRPVVLTGAMHPLEAPNSDALANVYGAFRFAAQPALQEVAIYFANRLLRGVRTIKQHTEANNAFSSPNYPLIGERVGDDFVYYPSRGLARQQRGAPRFELADYQPVAQGEISRVVLWPGISAWQLHALIAEPRIKGSLLQLWGAGNLPNNPELLSVIASACGEGKLIAAISQCPQGGTHLGAYAAGHGLADAGVLPGDDMTPEAAYTKLVHLVAQPLPIEDRRRQFLTPLVGER</sequence>
<feature type="domain" description="Asparaginase/glutaminase C-terminal" evidence="7">
    <location>
        <begin position="236"/>
        <end position="348"/>
    </location>
</feature>
<dbReference type="Gene3D" id="3.40.50.40">
    <property type="match status" value="1"/>
</dbReference>
<dbReference type="Pfam" id="PF00710">
    <property type="entry name" value="Asparaginase"/>
    <property type="match status" value="1"/>
</dbReference>
<proteinExistence type="inferred from homology"/>
<dbReference type="InterPro" id="IPR006034">
    <property type="entry name" value="Asparaginase/glutaminase-like"/>
</dbReference>
<dbReference type="GO" id="GO:0006520">
    <property type="term" value="P:amino acid metabolic process"/>
    <property type="evidence" value="ECO:0007669"/>
    <property type="project" value="InterPro"/>
</dbReference>
<comment type="similarity">
    <text evidence="1">Belongs to the asparaginase 1 family.</text>
</comment>
<evidence type="ECO:0000256" key="1">
    <source>
        <dbReference type="ARBA" id="ARBA00010518"/>
    </source>
</evidence>
<reference evidence="9" key="1">
    <citation type="submission" date="2017-09" db="EMBL/GenBank/DDBJ databases">
        <authorList>
            <person name="Cho G.-S."/>
            <person name="Oguntoyinbo F.A."/>
            <person name="Cnockaert M."/>
            <person name="Kabisch J."/>
            <person name="Neve H."/>
            <person name="Bockelmann W."/>
            <person name="Wenning M."/>
            <person name="Franz C.M."/>
            <person name="Vandamme P."/>
        </authorList>
    </citation>
    <scope>NUCLEOTIDE SEQUENCE [LARGE SCALE GENOMIC DNA]</scope>
    <source>
        <strain evidence="9">MBT G8648</strain>
    </source>
</reference>
<dbReference type="SFLD" id="SFLDS00057">
    <property type="entry name" value="Glutaminase/Asparaginase"/>
    <property type="match status" value="1"/>
</dbReference>
<name>A0A2A4HHI2_9GAMM</name>
<dbReference type="InterPro" id="IPR037152">
    <property type="entry name" value="L-asparaginase_N_sf"/>
</dbReference>
<evidence type="ECO:0000256" key="4">
    <source>
        <dbReference type="PROSITE-ProRule" id="PRU10099"/>
    </source>
</evidence>
<dbReference type="Gene3D" id="3.40.50.1170">
    <property type="entry name" value="L-asparaginase, N-terminal domain"/>
    <property type="match status" value="1"/>
</dbReference>
<dbReference type="RefSeq" id="WP_096652685.1">
    <property type="nucleotide sequence ID" value="NZ_NWUX01000014.1"/>
</dbReference>
<dbReference type="InterPro" id="IPR027473">
    <property type="entry name" value="L-asparaginase_C"/>
</dbReference>
<dbReference type="PANTHER" id="PTHR11707">
    <property type="entry name" value="L-ASPARAGINASE"/>
    <property type="match status" value="1"/>
</dbReference>
<dbReference type="SMART" id="SM00870">
    <property type="entry name" value="Asparaginase"/>
    <property type="match status" value="1"/>
</dbReference>
<feature type="active site" evidence="4">
    <location>
        <position position="25"/>
    </location>
</feature>
<dbReference type="InterPro" id="IPR036152">
    <property type="entry name" value="Asp/glu_Ase-like_sf"/>
</dbReference>
<evidence type="ECO:0000256" key="2">
    <source>
        <dbReference type="PIRSR" id="PIRSR001220-1"/>
    </source>
</evidence>
<accession>A0A2A4HHI2</accession>
<dbReference type="PROSITE" id="PS00917">
    <property type="entry name" value="ASN_GLN_ASE_2"/>
    <property type="match status" value="1"/>
</dbReference>
<feature type="binding site" evidence="3">
    <location>
        <position position="74"/>
    </location>
    <ligand>
        <name>substrate</name>
    </ligand>
</feature>
<evidence type="ECO:0000259" key="7">
    <source>
        <dbReference type="Pfam" id="PF17763"/>
    </source>
</evidence>
<dbReference type="InterPro" id="IPR020827">
    <property type="entry name" value="Asparaginase/glutaminase_AS1"/>
</dbReference>
<dbReference type="SUPFAM" id="SSF53774">
    <property type="entry name" value="Glutaminase/Asparaginase"/>
    <property type="match status" value="1"/>
</dbReference>
<dbReference type="PROSITE" id="PS51732">
    <property type="entry name" value="ASN_GLN_ASE_3"/>
    <property type="match status" value="1"/>
</dbReference>
<evidence type="ECO:0000313" key="9">
    <source>
        <dbReference type="Proteomes" id="UP000218677"/>
    </source>
</evidence>
<dbReference type="InterPro" id="IPR041725">
    <property type="entry name" value="L-asparaginase_I"/>
</dbReference>
<dbReference type="OrthoDB" id="9788068at2"/>
<dbReference type="AlphaFoldDB" id="A0A2A4HHI2"/>
<dbReference type="Pfam" id="PF17763">
    <property type="entry name" value="Asparaginase_C"/>
    <property type="match status" value="1"/>
</dbReference>